<evidence type="ECO:0000313" key="2">
    <source>
        <dbReference type="Proteomes" id="UP001057375"/>
    </source>
</evidence>
<dbReference type="Proteomes" id="UP001057375">
    <property type="component" value="Unassembled WGS sequence"/>
</dbReference>
<name>A0ABQ5KLE5_9EUKA</name>
<reference evidence="1" key="1">
    <citation type="submission" date="2022-03" db="EMBL/GenBank/DDBJ databases">
        <title>Draft genome sequence of Aduncisulcus paluster, a free-living microaerophilic Fornicata.</title>
        <authorList>
            <person name="Yuyama I."/>
            <person name="Kume K."/>
            <person name="Tamura T."/>
            <person name="Inagaki Y."/>
            <person name="Hashimoto T."/>
        </authorList>
    </citation>
    <scope>NUCLEOTIDE SEQUENCE</scope>
    <source>
        <strain evidence="1">NY0171</strain>
    </source>
</reference>
<keyword evidence="2" id="KW-1185">Reference proteome</keyword>
<organism evidence="1 2">
    <name type="scientific">Aduncisulcus paluster</name>
    <dbReference type="NCBI Taxonomy" id="2918883"/>
    <lineage>
        <taxon>Eukaryota</taxon>
        <taxon>Metamonada</taxon>
        <taxon>Carpediemonas-like organisms</taxon>
        <taxon>Aduncisulcus</taxon>
    </lineage>
</organism>
<evidence type="ECO:0000313" key="1">
    <source>
        <dbReference type="EMBL" id="GKT33323.1"/>
    </source>
</evidence>
<gene>
    <name evidence="1" type="ORF">ADUPG1_007272</name>
</gene>
<proteinExistence type="predicted"/>
<sequence>MRKYPDKKFFLHWTNILKNITLDEGSKRPHEGRSSQLWFVFHPVLDVIKDTDSKGVTFDDEAIVCCLLFFANLSCIPSQAIEIHECIKDDLLDSWFELIKERKEEDDSMGIIYWSRLVSILSDLSTISHQLSPKFDDKMKWNISNSPSFSTRSSILTLIKPYIKDWLRIYNDSECYGEWMNILSKNTLSSDDETPDKSLCSEAWPLFHPVLDVVKREFVGDKIVQDDCEYVLWFFSNLCCGPLNVVEIFDNVREFLEGWFIVIKREKHKRGIRY</sequence>
<dbReference type="EMBL" id="BQXS01010212">
    <property type="protein sequence ID" value="GKT33323.1"/>
    <property type="molecule type" value="Genomic_DNA"/>
</dbReference>
<accession>A0ABQ5KLE5</accession>
<protein>
    <submittedName>
        <fullName evidence="1">Uncharacterized protein</fullName>
    </submittedName>
</protein>
<comment type="caution">
    <text evidence="1">The sequence shown here is derived from an EMBL/GenBank/DDBJ whole genome shotgun (WGS) entry which is preliminary data.</text>
</comment>